<comment type="caution">
    <text evidence="2">The sequence shown here is derived from an EMBL/GenBank/DDBJ whole genome shotgun (WGS) entry which is preliminary data.</text>
</comment>
<reference evidence="3" key="1">
    <citation type="journal article" date="2016" name="Nat. Commun.">
        <title>The Gonium pectorale genome demonstrates co-option of cell cycle regulation during the evolution of multicellularity.</title>
        <authorList>
            <person name="Hanschen E.R."/>
            <person name="Marriage T.N."/>
            <person name="Ferris P.J."/>
            <person name="Hamaji T."/>
            <person name="Toyoda A."/>
            <person name="Fujiyama A."/>
            <person name="Neme R."/>
            <person name="Noguchi H."/>
            <person name="Minakuchi Y."/>
            <person name="Suzuki M."/>
            <person name="Kawai-Toyooka H."/>
            <person name="Smith D.R."/>
            <person name="Sparks H."/>
            <person name="Anderson J."/>
            <person name="Bakaric R."/>
            <person name="Luria V."/>
            <person name="Karger A."/>
            <person name="Kirschner M.W."/>
            <person name="Durand P.M."/>
            <person name="Michod R.E."/>
            <person name="Nozaki H."/>
            <person name="Olson B.J."/>
        </authorList>
    </citation>
    <scope>NUCLEOTIDE SEQUENCE [LARGE SCALE GENOMIC DNA]</scope>
    <source>
        <strain evidence="3">NIES-2863</strain>
    </source>
</reference>
<proteinExistence type="predicted"/>
<evidence type="ECO:0000313" key="2">
    <source>
        <dbReference type="EMBL" id="KXZ55519.1"/>
    </source>
</evidence>
<feature type="region of interest" description="Disordered" evidence="1">
    <location>
        <begin position="1"/>
        <end position="28"/>
    </location>
</feature>
<organism evidence="2 3">
    <name type="scientific">Gonium pectorale</name>
    <name type="common">Green alga</name>
    <dbReference type="NCBI Taxonomy" id="33097"/>
    <lineage>
        <taxon>Eukaryota</taxon>
        <taxon>Viridiplantae</taxon>
        <taxon>Chlorophyta</taxon>
        <taxon>core chlorophytes</taxon>
        <taxon>Chlorophyceae</taxon>
        <taxon>CS clade</taxon>
        <taxon>Chlamydomonadales</taxon>
        <taxon>Volvocaceae</taxon>
        <taxon>Gonium</taxon>
    </lineage>
</organism>
<name>A0A150H075_GONPE</name>
<keyword evidence="3" id="KW-1185">Reference proteome</keyword>
<dbReference type="Proteomes" id="UP000075714">
    <property type="component" value="Unassembled WGS sequence"/>
</dbReference>
<gene>
    <name evidence="2" type="ORF">GPECTOR_2g1068</name>
</gene>
<dbReference type="EMBL" id="LSYV01000003">
    <property type="protein sequence ID" value="KXZ55519.1"/>
    <property type="molecule type" value="Genomic_DNA"/>
</dbReference>
<protein>
    <submittedName>
        <fullName evidence="2">Uncharacterized protein</fullName>
    </submittedName>
</protein>
<accession>A0A150H075</accession>
<evidence type="ECO:0000313" key="3">
    <source>
        <dbReference type="Proteomes" id="UP000075714"/>
    </source>
</evidence>
<evidence type="ECO:0000256" key="1">
    <source>
        <dbReference type="SAM" id="MobiDB-lite"/>
    </source>
</evidence>
<dbReference type="AlphaFoldDB" id="A0A150H075"/>
<sequence>MAYDSTGHGGSRGDDSPELLRSQPSGGGAPLPVLSAALCGAAAAPQLPLVPIEPHASGALDGGDALPVSRGAERPGGATAAAGAAAAKVLSGSGNTASAAAAVANAPSARDSLNRDSLYHDVEAFGAEVLAVAQARTWRNPLSLVAGDITGGNGEARRLLHTCFAAQLAPGGLCTGEAGRTIRRLACELLQDVVGAEALPEGSAEQQPAAAPVGSSYGMRAACGSGGQVPPSQAAGSGVYFRVRDLVRWSLRLALQAGAAEGPLSLQIGDVFKSGSPVQLI</sequence>